<dbReference type="AlphaFoldDB" id="A0A843WAD8"/>
<accession>A0A843WAD8</accession>
<evidence type="ECO:0000313" key="2">
    <source>
        <dbReference type="Proteomes" id="UP000652761"/>
    </source>
</evidence>
<proteinExistence type="predicted"/>
<reference evidence="1" key="1">
    <citation type="submission" date="2017-07" db="EMBL/GenBank/DDBJ databases">
        <title>Taro Niue Genome Assembly and Annotation.</title>
        <authorList>
            <person name="Atibalentja N."/>
            <person name="Keating K."/>
            <person name="Fields C.J."/>
        </authorList>
    </citation>
    <scope>NUCLEOTIDE SEQUENCE</scope>
    <source>
        <strain evidence="1">Niue_2</strain>
        <tissue evidence="1">Leaf</tissue>
    </source>
</reference>
<sequence>MQIATGSHEDRGGSVRLGARTRWGFLSRSDRNKWLYHDGPENATYRAIMFSGSELEFEREKDRASGLELEELRMKLDEALPMDSPPPWPLLQGAYTYS</sequence>
<evidence type="ECO:0000313" key="1">
    <source>
        <dbReference type="EMBL" id="MQM04367.1"/>
    </source>
</evidence>
<organism evidence="1 2">
    <name type="scientific">Colocasia esculenta</name>
    <name type="common">Wild taro</name>
    <name type="synonym">Arum esculentum</name>
    <dbReference type="NCBI Taxonomy" id="4460"/>
    <lineage>
        <taxon>Eukaryota</taxon>
        <taxon>Viridiplantae</taxon>
        <taxon>Streptophyta</taxon>
        <taxon>Embryophyta</taxon>
        <taxon>Tracheophyta</taxon>
        <taxon>Spermatophyta</taxon>
        <taxon>Magnoliopsida</taxon>
        <taxon>Liliopsida</taxon>
        <taxon>Araceae</taxon>
        <taxon>Aroideae</taxon>
        <taxon>Colocasieae</taxon>
        <taxon>Colocasia</taxon>
    </lineage>
</organism>
<protein>
    <submittedName>
        <fullName evidence="1">Uncharacterized protein</fullName>
    </submittedName>
</protein>
<name>A0A843WAD8_COLES</name>
<dbReference type="EMBL" id="NMUH01003203">
    <property type="protein sequence ID" value="MQM04367.1"/>
    <property type="molecule type" value="Genomic_DNA"/>
</dbReference>
<dbReference type="Proteomes" id="UP000652761">
    <property type="component" value="Unassembled WGS sequence"/>
</dbReference>
<gene>
    <name evidence="1" type="ORF">Taro_037168</name>
</gene>
<keyword evidence="2" id="KW-1185">Reference proteome</keyword>
<comment type="caution">
    <text evidence="1">The sequence shown here is derived from an EMBL/GenBank/DDBJ whole genome shotgun (WGS) entry which is preliminary data.</text>
</comment>